<keyword evidence="2" id="KW-1185">Reference proteome</keyword>
<dbReference type="STRING" id="3818.A0A444XZL4"/>
<organism evidence="1 2">
    <name type="scientific">Arachis hypogaea</name>
    <name type="common">Peanut</name>
    <dbReference type="NCBI Taxonomy" id="3818"/>
    <lineage>
        <taxon>Eukaryota</taxon>
        <taxon>Viridiplantae</taxon>
        <taxon>Streptophyta</taxon>
        <taxon>Embryophyta</taxon>
        <taxon>Tracheophyta</taxon>
        <taxon>Spermatophyta</taxon>
        <taxon>Magnoliopsida</taxon>
        <taxon>eudicotyledons</taxon>
        <taxon>Gunneridae</taxon>
        <taxon>Pentapetalae</taxon>
        <taxon>rosids</taxon>
        <taxon>fabids</taxon>
        <taxon>Fabales</taxon>
        <taxon>Fabaceae</taxon>
        <taxon>Papilionoideae</taxon>
        <taxon>50 kb inversion clade</taxon>
        <taxon>dalbergioids sensu lato</taxon>
        <taxon>Dalbergieae</taxon>
        <taxon>Pterocarpus clade</taxon>
        <taxon>Arachis</taxon>
    </lineage>
</organism>
<proteinExistence type="predicted"/>
<evidence type="ECO:0000313" key="1">
    <source>
        <dbReference type="EMBL" id="RYQ95132.1"/>
    </source>
</evidence>
<gene>
    <name evidence="1" type="ORF">Ahy_B08g090173</name>
</gene>
<dbReference type="EMBL" id="SDMP01000018">
    <property type="protein sequence ID" value="RYQ95132.1"/>
    <property type="molecule type" value="Genomic_DNA"/>
</dbReference>
<dbReference type="AlphaFoldDB" id="A0A444XZL4"/>
<reference evidence="1 2" key="1">
    <citation type="submission" date="2019-01" db="EMBL/GenBank/DDBJ databases">
        <title>Sequencing of cultivated peanut Arachis hypogaea provides insights into genome evolution and oil improvement.</title>
        <authorList>
            <person name="Chen X."/>
        </authorList>
    </citation>
    <scope>NUCLEOTIDE SEQUENCE [LARGE SCALE GENOMIC DNA]</scope>
    <source>
        <strain evidence="2">cv. Fuhuasheng</strain>
        <tissue evidence="1">Leaves</tissue>
    </source>
</reference>
<comment type="caution">
    <text evidence="1">The sequence shown here is derived from an EMBL/GenBank/DDBJ whole genome shotgun (WGS) entry which is preliminary data.</text>
</comment>
<protein>
    <submittedName>
        <fullName evidence="1">Uncharacterized protein</fullName>
    </submittedName>
</protein>
<name>A0A444XZL4_ARAHY</name>
<sequence>MITIPCLHNHLLFCLSDPSLCLIDLTIRKSKPQSRDSSSLPPSQALIGIWNDLEEISGNFKNSLSLLSSNRAVTGISKLTSQLLQLEPDHKRQGDVNGDGDAVPGTTEEVVRFVKEIST</sequence>
<accession>A0A444XZL4</accession>
<dbReference type="Proteomes" id="UP000289738">
    <property type="component" value="Chromosome B08"/>
</dbReference>
<evidence type="ECO:0000313" key="2">
    <source>
        <dbReference type="Proteomes" id="UP000289738"/>
    </source>
</evidence>